<dbReference type="GO" id="GO:0000155">
    <property type="term" value="F:phosphorelay sensor kinase activity"/>
    <property type="evidence" value="ECO:0007669"/>
    <property type="project" value="InterPro"/>
</dbReference>
<keyword evidence="12" id="KW-0902">Two-component regulatory system</keyword>
<dbReference type="PATRIC" id="fig|272562.8.peg.1709"/>
<keyword evidence="13 14" id="KW-0472">Membrane</keyword>
<dbReference type="InterPro" id="IPR003661">
    <property type="entry name" value="HisK_dim/P_dom"/>
</dbReference>
<dbReference type="SUPFAM" id="SSF158472">
    <property type="entry name" value="HAMP domain-like"/>
    <property type="match status" value="1"/>
</dbReference>
<dbReference type="OrthoDB" id="9786919at2"/>
<dbReference type="PIR" id="G97085">
    <property type="entry name" value="G97085"/>
</dbReference>
<evidence type="ECO:0000256" key="9">
    <source>
        <dbReference type="ARBA" id="ARBA00022777"/>
    </source>
</evidence>
<name>Q97IY1_CLOAB</name>
<dbReference type="PANTHER" id="PTHR45528">
    <property type="entry name" value="SENSOR HISTIDINE KINASE CPXA"/>
    <property type="match status" value="1"/>
</dbReference>
<keyword evidence="5" id="KW-0597">Phosphoprotein</keyword>
<dbReference type="CDD" id="cd00082">
    <property type="entry name" value="HisKA"/>
    <property type="match status" value="1"/>
</dbReference>
<sequence>MKLWEKIFICTLVVFEAFFVPSSIYLINSSFKSNLQDEISSGISEEKRFSSLIQANLTFFKIKRGKYDVSYNLTKEELDVFINTYLSDFKDQKVYIDVIDEKGNSVFNDLSNKLPKKRPELDLNKNQLKYILRDINGKTYLFIVSKLKLDNSYYKFSYIKDVSKIYDNRKYLLNVLLKLNIFIIIILIIVMLILSKFIVKPINVMIKSTQKIAEGNFNERVSGVRNDEIGQLSKNFNYMADVIEDKIKELKTSSEDKQRFIDDLTHEIRTPLTSIIGYADFLRTAKYDEKTLFSSLNYIYDEGKRLQKLSSKLMQLTILRKEKFEMREESIETLVFRVKRAMLHKLKDKNIKLKISADKFTHLMDIELITILVTNLIDNAIKASKSGDEICFNAYKSSASNLILEVRDTGFGIPKEDVQKVIEPFYMVDKSRERANNGAGIGLALCNEIAVLHKGKLYIDSEPKRGTNVRVII</sequence>
<dbReference type="InterPro" id="IPR004358">
    <property type="entry name" value="Sig_transdc_His_kin-like_C"/>
</dbReference>
<evidence type="ECO:0000256" key="7">
    <source>
        <dbReference type="ARBA" id="ARBA00022692"/>
    </source>
</evidence>
<evidence type="ECO:0000256" key="8">
    <source>
        <dbReference type="ARBA" id="ARBA00022741"/>
    </source>
</evidence>
<evidence type="ECO:0000259" key="15">
    <source>
        <dbReference type="PROSITE" id="PS50109"/>
    </source>
</evidence>
<dbReference type="EMBL" id="AE001437">
    <property type="protein sequence ID" value="AAK79474.1"/>
    <property type="molecule type" value="Genomic_DNA"/>
</dbReference>
<keyword evidence="8" id="KW-0547">Nucleotide-binding</keyword>
<dbReference type="SUPFAM" id="SSF55874">
    <property type="entry name" value="ATPase domain of HSP90 chaperone/DNA topoisomerase II/histidine kinase"/>
    <property type="match status" value="1"/>
</dbReference>
<keyword evidence="9 17" id="KW-0418">Kinase</keyword>
<dbReference type="Gene3D" id="1.10.287.130">
    <property type="match status" value="1"/>
</dbReference>
<dbReference type="Gene3D" id="6.10.340.10">
    <property type="match status" value="1"/>
</dbReference>
<dbReference type="PRINTS" id="PR00344">
    <property type="entry name" value="BCTRLSENSOR"/>
</dbReference>
<dbReference type="HOGENOM" id="CLU_000445_89_6_9"/>
<dbReference type="SMART" id="SM00304">
    <property type="entry name" value="HAMP"/>
    <property type="match status" value="1"/>
</dbReference>
<evidence type="ECO:0000256" key="4">
    <source>
        <dbReference type="ARBA" id="ARBA00022475"/>
    </source>
</evidence>
<dbReference type="Pfam" id="PF02518">
    <property type="entry name" value="HATPase_c"/>
    <property type="match status" value="1"/>
</dbReference>
<dbReference type="InterPro" id="IPR003660">
    <property type="entry name" value="HAMP_dom"/>
</dbReference>
<evidence type="ECO:0000313" key="17">
    <source>
        <dbReference type="EMBL" id="AAK79474.1"/>
    </source>
</evidence>
<dbReference type="GO" id="GO:0005524">
    <property type="term" value="F:ATP binding"/>
    <property type="evidence" value="ECO:0007669"/>
    <property type="project" value="UniProtKB-KW"/>
</dbReference>
<protein>
    <recommendedName>
        <fullName evidence="3">histidine kinase</fullName>
        <ecNumber evidence="3">2.7.13.3</ecNumber>
    </recommendedName>
</protein>
<dbReference type="SMART" id="SM00388">
    <property type="entry name" value="HisKA"/>
    <property type="match status" value="1"/>
</dbReference>
<feature type="transmembrane region" description="Helical" evidence="14">
    <location>
        <begin position="179"/>
        <end position="199"/>
    </location>
</feature>
<keyword evidence="6" id="KW-0808">Transferase</keyword>
<evidence type="ECO:0000256" key="14">
    <source>
        <dbReference type="SAM" id="Phobius"/>
    </source>
</evidence>
<dbReference type="Proteomes" id="UP000000814">
    <property type="component" value="Chromosome"/>
</dbReference>
<dbReference type="RefSeq" id="WP_010964815.1">
    <property type="nucleotide sequence ID" value="NC_003030.1"/>
</dbReference>
<keyword evidence="11 14" id="KW-1133">Transmembrane helix</keyword>
<evidence type="ECO:0000256" key="13">
    <source>
        <dbReference type="ARBA" id="ARBA00023136"/>
    </source>
</evidence>
<feature type="domain" description="HAMP" evidence="16">
    <location>
        <begin position="196"/>
        <end position="248"/>
    </location>
</feature>
<dbReference type="SMART" id="SM00387">
    <property type="entry name" value="HATPase_c"/>
    <property type="match status" value="1"/>
</dbReference>
<feature type="domain" description="Histidine kinase" evidence="15">
    <location>
        <begin position="263"/>
        <end position="473"/>
    </location>
</feature>
<evidence type="ECO:0000256" key="10">
    <source>
        <dbReference type="ARBA" id="ARBA00022840"/>
    </source>
</evidence>
<gene>
    <name evidence="17" type="primary">phoR</name>
    <name evidence="17" type="ordered locus">CA_C1507</name>
</gene>
<dbReference type="KEGG" id="cac:CA_C1507"/>
<evidence type="ECO:0000256" key="11">
    <source>
        <dbReference type="ARBA" id="ARBA00022989"/>
    </source>
</evidence>
<keyword evidence="7 14" id="KW-0812">Transmembrane</keyword>
<dbReference type="PANTHER" id="PTHR45528:SF1">
    <property type="entry name" value="SENSOR HISTIDINE KINASE CPXA"/>
    <property type="match status" value="1"/>
</dbReference>
<dbReference type="InterPro" id="IPR005467">
    <property type="entry name" value="His_kinase_dom"/>
</dbReference>
<dbReference type="STRING" id="272562.CA_C1507"/>
<evidence type="ECO:0000259" key="16">
    <source>
        <dbReference type="PROSITE" id="PS50885"/>
    </source>
</evidence>
<evidence type="ECO:0000256" key="3">
    <source>
        <dbReference type="ARBA" id="ARBA00012438"/>
    </source>
</evidence>
<evidence type="ECO:0000256" key="5">
    <source>
        <dbReference type="ARBA" id="ARBA00022553"/>
    </source>
</evidence>
<dbReference type="GeneID" id="44998005"/>
<dbReference type="EC" id="2.7.13.3" evidence="3"/>
<dbReference type="eggNOG" id="COG2205">
    <property type="taxonomic scope" value="Bacteria"/>
</dbReference>
<dbReference type="AlphaFoldDB" id="Q97IY1"/>
<evidence type="ECO:0000256" key="6">
    <source>
        <dbReference type="ARBA" id="ARBA00022679"/>
    </source>
</evidence>
<dbReference type="CDD" id="cd00075">
    <property type="entry name" value="HATPase"/>
    <property type="match status" value="1"/>
</dbReference>
<dbReference type="PROSITE" id="PS50109">
    <property type="entry name" value="HIS_KIN"/>
    <property type="match status" value="1"/>
</dbReference>
<dbReference type="Pfam" id="PF00672">
    <property type="entry name" value="HAMP"/>
    <property type="match status" value="1"/>
</dbReference>
<proteinExistence type="predicted"/>
<comment type="catalytic activity">
    <reaction evidence="1">
        <text>ATP + protein L-histidine = ADP + protein N-phospho-L-histidine.</text>
        <dbReference type="EC" id="2.7.13.3"/>
    </reaction>
</comment>
<evidence type="ECO:0000256" key="2">
    <source>
        <dbReference type="ARBA" id="ARBA00004651"/>
    </source>
</evidence>
<dbReference type="InterPro" id="IPR036890">
    <property type="entry name" value="HATPase_C_sf"/>
</dbReference>
<evidence type="ECO:0000256" key="1">
    <source>
        <dbReference type="ARBA" id="ARBA00000085"/>
    </source>
</evidence>
<dbReference type="CDD" id="cd06225">
    <property type="entry name" value="HAMP"/>
    <property type="match status" value="1"/>
</dbReference>
<accession>Q97IY1</accession>
<dbReference type="Gene3D" id="3.30.565.10">
    <property type="entry name" value="Histidine kinase-like ATPase, C-terminal domain"/>
    <property type="match status" value="1"/>
</dbReference>
<comment type="subcellular location">
    <subcellularLocation>
        <location evidence="2">Cell membrane</location>
        <topology evidence="2">Multi-pass membrane protein</topology>
    </subcellularLocation>
</comment>
<keyword evidence="18" id="KW-1185">Reference proteome</keyword>
<reference evidence="17 18" key="1">
    <citation type="journal article" date="2001" name="J. Bacteriol.">
        <title>Genome sequence and comparative analysis of the solvent-producing bacterium Clostridium acetobutylicum.</title>
        <authorList>
            <person name="Nolling J."/>
            <person name="Breton G."/>
            <person name="Omelchenko M.V."/>
            <person name="Makarova K.S."/>
            <person name="Zeng Q."/>
            <person name="Gibson R."/>
            <person name="Lee H.M."/>
            <person name="Dubois J."/>
            <person name="Qiu D."/>
            <person name="Hitti J."/>
            <person name="Wolf Y.I."/>
            <person name="Tatusov R.L."/>
            <person name="Sabathe F."/>
            <person name="Doucette-Stamm L."/>
            <person name="Soucaille P."/>
            <person name="Daly M.J."/>
            <person name="Bennett G.N."/>
            <person name="Koonin E.V."/>
            <person name="Smith D.R."/>
        </authorList>
    </citation>
    <scope>NUCLEOTIDE SEQUENCE [LARGE SCALE GENOMIC DNA]</scope>
    <source>
        <strain evidence="18">ATCC 824 / DSM 792 / JCM 1419 / LMG 5710 / VKM B-1787</strain>
    </source>
</reference>
<evidence type="ECO:0000313" key="18">
    <source>
        <dbReference type="Proteomes" id="UP000000814"/>
    </source>
</evidence>
<dbReference type="InterPro" id="IPR003594">
    <property type="entry name" value="HATPase_dom"/>
</dbReference>
<dbReference type="InterPro" id="IPR036097">
    <property type="entry name" value="HisK_dim/P_sf"/>
</dbReference>
<evidence type="ECO:0000256" key="12">
    <source>
        <dbReference type="ARBA" id="ARBA00023012"/>
    </source>
</evidence>
<keyword evidence="10" id="KW-0067">ATP-binding</keyword>
<dbReference type="SUPFAM" id="SSF47384">
    <property type="entry name" value="Homodimeric domain of signal transducing histidine kinase"/>
    <property type="match status" value="1"/>
</dbReference>
<dbReference type="eggNOG" id="COG5000">
    <property type="taxonomic scope" value="Bacteria"/>
</dbReference>
<organism evidence="17 18">
    <name type="scientific">Clostridium acetobutylicum (strain ATCC 824 / DSM 792 / JCM 1419 / IAM 19013 / LMG 5710 / NBRC 13948 / NRRL B-527 / VKM B-1787 / 2291 / W)</name>
    <dbReference type="NCBI Taxonomy" id="272562"/>
    <lineage>
        <taxon>Bacteria</taxon>
        <taxon>Bacillati</taxon>
        <taxon>Bacillota</taxon>
        <taxon>Clostridia</taxon>
        <taxon>Eubacteriales</taxon>
        <taxon>Clostridiaceae</taxon>
        <taxon>Clostridium</taxon>
    </lineage>
</organism>
<keyword evidence="4" id="KW-1003">Cell membrane</keyword>
<dbReference type="PROSITE" id="PS50885">
    <property type="entry name" value="HAMP"/>
    <property type="match status" value="1"/>
</dbReference>
<dbReference type="InterPro" id="IPR050398">
    <property type="entry name" value="HssS/ArlS-like"/>
</dbReference>
<dbReference type="GO" id="GO:0005886">
    <property type="term" value="C:plasma membrane"/>
    <property type="evidence" value="ECO:0007669"/>
    <property type="project" value="UniProtKB-SubCell"/>
</dbReference>
<dbReference type="Pfam" id="PF00512">
    <property type="entry name" value="HisKA"/>
    <property type="match status" value="1"/>
</dbReference>